<dbReference type="Proteomes" id="UP000001064">
    <property type="component" value="Unassembled WGS sequence"/>
</dbReference>
<name>F1A4H6_DICPU</name>
<dbReference type="eggNOG" id="ENOG502RE3N">
    <property type="taxonomic scope" value="Eukaryota"/>
</dbReference>
<dbReference type="GO" id="GO:0005637">
    <property type="term" value="C:nuclear inner membrane"/>
    <property type="evidence" value="ECO:0007669"/>
    <property type="project" value="EnsemblProtists"/>
</dbReference>
<dbReference type="STRING" id="5786.F1A4H6"/>
<feature type="compositionally biased region" description="Low complexity" evidence="2">
    <location>
        <begin position="80"/>
        <end position="109"/>
    </location>
</feature>
<dbReference type="OrthoDB" id="20504at2759"/>
<feature type="coiled-coil region" evidence="1">
    <location>
        <begin position="134"/>
        <end position="171"/>
    </location>
</feature>
<feature type="region of interest" description="Disordered" evidence="2">
    <location>
        <begin position="520"/>
        <end position="549"/>
    </location>
</feature>
<dbReference type="PROSITE" id="PS51841">
    <property type="entry name" value="LTD"/>
    <property type="match status" value="1"/>
</dbReference>
<keyword evidence="5" id="KW-1185">Reference proteome</keyword>
<dbReference type="PANTHER" id="PTHR19956:SF5">
    <property type="entry name" value="LAMIN TAIL DOMAIN-CONTAINING PROTEIN 2"/>
    <property type="match status" value="1"/>
</dbReference>
<dbReference type="GO" id="GO:0006325">
    <property type="term" value="P:chromatin organization"/>
    <property type="evidence" value="ECO:0007669"/>
    <property type="project" value="EnsemblProtists"/>
</dbReference>
<sequence length="695" mass="79161">MESTKKKTASKRSQSPVDVAEKEKVVEEEVQTVAPTKTKKGKATTTTKKSKSKEVVVSTPVSNTVSLSSADDMATESEIEPSQTTTTTTTTTTSNGTTTSTSIPTTPISKYIPSLSNMGTPLSPNRNALRLKEKDELNNIKSKLQLCLKKLESTENELEKKNKELDDMEHEHSLAIGNLKNRNEHVEKQLIEEIKTKSELMSSRDALESELKTKEASWKKDQDEYVTKLTETINKLNQEHSTIVSQLKTDIAAREYESDTLKTEVNRLKEDLQYRMRESEDKSRKLLENEYKRMKEKEEEFNQVLLIKDEEIKKLKVEVKEKDKLHSASSKKENELKHLIEAHERQIEDIRDSINREWEVRAVQMVEEHNARTFELQQSVESFEEEKQRYKGQISLYGAQIDELNIKNNEFEDKVKELNDLIAQKDSSIGVLNNELEESKKRYRKQAADLKNKDSQISLLQVEMNGRESKCATLQAEISRLKSEIFSITSQTEPDIPLTREIEEIKTLVGVFEKNVNERKRKRNKVDDNNAANVNQTTADPNISTDIPSSAAQVDPEELEKFNPNTVTFAVVDTNQEFIRLSVHGDYDNGLSLSKWRLIVAKPDGSKAGFSFPEGIQPFRGIKSVTVWTGRPRPGDSTTTENEFYWSRQGLWSQPVEGTIVKLVSPSEETTTVTIPETGIYEKVQEEKSKSCLIM</sequence>
<reference evidence="5" key="1">
    <citation type="journal article" date="2011" name="Genome Biol.">
        <title>Comparative genomics of the social amoebae Dictyostelium discoideum and Dictyostelium purpureum.</title>
        <authorList>
            <consortium name="US DOE Joint Genome Institute (JGI-PGF)"/>
            <person name="Sucgang R."/>
            <person name="Kuo A."/>
            <person name="Tian X."/>
            <person name="Salerno W."/>
            <person name="Parikh A."/>
            <person name="Feasley C.L."/>
            <person name="Dalin E."/>
            <person name="Tu H."/>
            <person name="Huang E."/>
            <person name="Barry K."/>
            <person name="Lindquist E."/>
            <person name="Shapiro H."/>
            <person name="Bruce D."/>
            <person name="Schmutz J."/>
            <person name="Salamov A."/>
            <person name="Fey P."/>
            <person name="Gaudet P."/>
            <person name="Anjard C."/>
            <person name="Babu M.M."/>
            <person name="Basu S."/>
            <person name="Bushmanova Y."/>
            <person name="van der Wel H."/>
            <person name="Katoh-Kurasawa M."/>
            <person name="Dinh C."/>
            <person name="Coutinho P.M."/>
            <person name="Saito T."/>
            <person name="Elias M."/>
            <person name="Schaap P."/>
            <person name="Kay R.R."/>
            <person name="Henrissat B."/>
            <person name="Eichinger L."/>
            <person name="Rivero F."/>
            <person name="Putnam N.H."/>
            <person name="West C.M."/>
            <person name="Loomis W.F."/>
            <person name="Chisholm R.L."/>
            <person name="Shaulsky G."/>
            <person name="Strassmann J.E."/>
            <person name="Queller D.C."/>
            <person name="Kuspa A."/>
            <person name="Grigoriev I.V."/>
        </authorList>
    </citation>
    <scope>NUCLEOTIDE SEQUENCE [LARGE SCALE GENOMIC DNA]</scope>
    <source>
        <strain evidence="5">QSDP1</strain>
    </source>
</reference>
<feature type="coiled-coil region" evidence="1">
    <location>
        <begin position="333"/>
        <end position="484"/>
    </location>
</feature>
<feature type="region of interest" description="Disordered" evidence="2">
    <location>
        <begin position="1"/>
        <end position="122"/>
    </location>
</feature>
<evidence type="ECO:0000259" key="3">
    <source>
        <dbReference type="PROSITE" id="PS51841"/>
    </source>
</evidence>
<protein>
    <recommendedName>
        <fullName evidence="3">LTD domain-containing protein</fullName>
    </recommendedName>
</protein>
<dbReference type="GO" id="GO:0007098">
    <property type="term" value="P:centrosome cycle"/>
    <property type="evidence" value="ECO:0007669"/>
    <property type="project" value="EnsemblProtists"/>
</dbReference>
<dbReference type="AlphaFoldDB" id="F1A4H6"/>
<gene>
    <name evidence="4" type="ORF">DICPUDRAFT_159593</name>
</gene>
<dbReference type="EMBL" id="GL871521">
    <property type="protein sequence ID" value="EGC28907.1"/>
    <property type="molecule type" value="Genomic_DNA"/>
</dbReference>
<dbReference type="VEuPathDB" id="AmoebaDB:DICPUDRAFT_159593"/>
<feature type="domain" description="LTD" evidence="3">
    <location>
        <begin position="535"/>
        <end position="695"/>
    </location>
</feature>
<dbReference type="InParanoid" id="F1A4H6"/>
<dbReference type="OMA" id="ENEFYWA"/>
<dbReference type="KEGG" id="dpp:DICPUDRAFT_159593"/>
<dbReference type="GeneID" id="10506952"/>
<dbReference type="InterPro" id="IPR052877">
    <property type="entry name" value="Lamin_tail_domain"/>
</dbReference>
<dbReference type="InterPro" id="IPR001322">
    <property type="entry name" value="Lamin_tail_dom"/>
</dbReference>
<dbReference type="InterPro" id="IPR036415">
    <property type="entry name" value="Lamin_tail_dom_sf"/>
</dbReference>
<dbReference type="GO" id="GO:0005638">
    <property type="term" value="C:lamin filament"/>
    <property type="evidence" value="ECO:0000318"/>
    <property type="project" value="GO_Central"/>
</dbReference>
<organism evidence="4 5">
    <name type="scientific">Dictyostelium purpureum</name>
    <name type="common">Slime mold</name>
    <dbReference type="NCBI Taxonomy" id="5786"/>
    <lineage>
        <taxon>Eukaryota</taxon>
        <taxon>Amoebozoa</taxon>
        <taxon>Evosea</taxon>
        <taxon>Eumycetozoa</taxon>
        <taxon>Dictyostelia</taxon>
        <taxon>Dictyosteliales</taxon>
        <taxon>Dictyosteliaceae</taxon>
        <taxon>Dictyostelium</taxon>
    </lineage>
</organism>
<evidence type="ECO:0000256" key="1">
    <source>
        <dbReference type="SAM" id="Coils"/>
    </source>
</evidence>
<feature type="compositionally biased region" description="Basic residues" evidence="2">
    <location>
        <begin position="1"/>
        <end position="10"/>
    </location>
</feature>
<dbReference type="GO" id="GO:0051642">
    <property type="term" value="P:centrosome localization"/>
    <property type="evidence" value="ECO:0007669"/>
    <property type="project" value="EnsemblProtists"/>
</dbReference>
<dbReference type="GO" id="GO:0030527">
    <property type="term" value="F:structural constituent of chromatin"/>
    <property type="evidence" value="ECO:0000318"/>
    <property type="project" value="GO_Central"/>
</dbReference>
<dbReference type="RefSeq" id="XP_003294572.1">
    <property type="nucleotide sequence ID" value="XM_003294524.1"/>
</dbReference>
<keyword evidence="1" id="KW-0175">Coiled coil</keyword>
<dbReference type="SUPFAM" id="SSF74853">
    <property type="entry name" value="Lamin A/C globular tail domain"/>
    <property type="match status" value="1"/>
</dbReference>
<feature type="compositionally biased region" description="Polar residues" evidence="2">
    <location>
        <begin position="536"/>
        <end position="549"/>
    </location>
</feature>
<evidence type="ECO:0000256" key="2">
    <source>
        <dbReference type="SAM" id="MobiDB-lite"/>
    </source>
</evidence>
<dbReference type="FunCoup" id="F1A4H6">
    <property type="interactions" value="493"/>
</dbReference>
<evidence type="ECO:0000313" key="4">
    <source>
        <dbReference type="EMBL" id="EGC28907.1"/>
    </source>
</evidence>
<evidence type="ECO:0000313" key="5">
    <source>
        <dbReference type="Proteomes" id="UP000001064"/>
    </source>
</evidence>
<proteinExistence type="predicted"/>
<dbReference type="PANTHER" id="PTHR19956">
    <property type="entry name" value="LAMIN TAIL DOMAIN-CONTAINING PROTEIN 2"/>
    <property type="match status" value="1"/>
</dbReference>
<accession>F1A4H6</accession>
<feature type="coiled-coil region" evidence="1">
    <location>
        <begin position="197"/>
        <end position="304"/>
    </location>
</feature>
<feature type="compositionally biased region" description="Low complexity" evidence="2">
    <location>
        <begin position="55"/>
        <end position="69"/>
    </location>
</feature>